<dbReference type="PATRIC" id="fig|1391653.3.peg.3617"/>
<evidence type="ECO:0000256" key="3">
    <source>
        <dbReference type="ARBA" id="ARBA00022729"/>
    </source>
</evidence>
<name>A0A0K1PHS9_9BACT</name>
<organism evidence="6 7">
    <name type="scientific">Vulgatibacter incomptus</name>
    <dbReference type="NCBI Taxonomy" id="1391653"/>
    <lineage>
        <taxon>Bacteria</taxon>
        <taxon>Pseudomonadati</taxon>
        <taxon>Myxococcota</taxon>
        <taxon>Myxococcia</taxon>
        <taxon>Myxococcales</taxon>
        <taxon>Cystobacterineae</taxon>
        <taxon>Vulgatibacteraceae</taxon>
        <taxon>Vulgatibacter</taxon>
    </lineage>
</organism>
<keyword evidence="4" id="KW-0029">Amino-acid transport</keyword>
<dbReference type="PROSITE" id="PS51257">
    <property type="entry name" value="PROKAR_LIPOPROTEIN"/>
    <property type="match status" value="1"/>
</dbReference>
<proteinExistence type="inferred from homology"/>
<dbReference type="GO" id="GO:0006865">
    <property type="term" value="P:amino acid transport"/>
    <property type="evidence" value="ECO:0007669"/>
    <property type="project" value="UniProtKB-KW"/>
</dbReference>
<evidence type="ECO:0000313" key="7">
    <source>
        <dbReference type="Proteomes" id="UP000055590"/>
    </source>
</evidence>
<feature type="domain" description="Leucine-binding protein" evidence="5">
    <location>
        <begin position="49"/>
        <end position="380"/>
    </location>
</feature>
<sequence>MQGSRPLIRVAVLAASVFALLTGCKAKEQGTPEGAAKASGSSPSGEFLIGEVSSLTGQEATFGTSTHNGVLLAVQEINEAGGINGKKIRVITYDDQGKPTEAAAAATRLIVQDKVHLLFGEVASARSLAMAPIAQGKKVPMLTHASTNPKVTEDKDYVFRTCFIDPFQGAVMARFARDTLKASKVAVLRDVRNDYSVGLANFFVEAFEKSGGQILVDQSFSAGDIDFKAQLTAIRATNPEAIYVPGYYTDVGLIARQARELGITVPLLGGDGWDSGKLTEIAGDALDGSYFSNHYSLDNPDPRIQKFLKTYQAKFGMVSDAMSALAYEAIYLAADAARRASSTEGAALRDALAATKDFPGITGTITIDSERNAMKPAVIVAIKGQKWVYAGTVTP</sequence>
<dbReference type="CDD" id="cd06347">
    <property type="entry name" value="PBP1_ABC_LivK_ligand_binding-like"/>
    <property type="match status" value="1"/>
</dbReference>
<keyword evidence="7" id="KW-1185">Reference proteome</keyword>
<evidence type="ECO:0000313" key="6">
    <source>
        <dbReference type="EMBL" id="AKU93080.1"/>
    </source>
</evidence>
<evidence type="ECO:0000256" key="2">
    <source>
        <dbReference type="ARBA" id="ARBA00022448"/>
    </source>
</evidence>
<dbReference type="RefSeq" id="WP_050727154.1">
    <property type="nucleotide sequence ID" value="NZ_CP012332.1"/>
</dbReference>
<evidence type="ECO:0000259" key="5">
    <source>
        <dbReference type="Pfam" id="PF13458"/>
    </source>
</evidence>
<dbReference type="Pfam" id="PF13458">
    <property type="entry name" value="Peripla_BP_6"/>
    <property type="match status" value="1"/>
</dbReference>
<dbReference type="InterPro" id="IPR051010">
    <property type="entry name" value="BCAA_transport"/>
</dbReference>
<dbReference type="STRING" id="1391653.AKJ08_3467"/>
<evidence type="ECO:0000256" key="4">
    <source>
        <dbReference type="ARBA" id="ARBA00022970"/>
    </source>
</evidence>
<dbReference type="PANTHER" id="PTHR30483:SF6">
    <property type="entry name" value="PERIPLASMIC BINDING PROTEIN OF ABC TRANSPORTER FOR NATURAL AMINO ACIDS"/>
    <property type="match status" value="1"/>
</dbReference>
<dbReference type="InterPro" id="IPR000709">
    <property type="entry name" value="Leu_Ile_Val-bd"/>
</dbReference>
<dbReference type="AlphaFoldDB" id="A0A0K1PHS9"/>
<keyword evidence="3" id="KW-0732">Signal</keyword>
<comment type="similarity">
    <text evidence="1">Belongs to the leucine-binding protein family.</text>
</comment>
<accession>A0A0K1PHS9</accession>
<dbReference type="SUPFAM" id="SSF53822">
    <property type="entry name" value="Periplasmic binding protein-like I"/>
    <property type="match status" value="1"/>
</dbReference>
<reference evidence="6 7" key="1">
    <citation type="submission" date="2015-08" db="EMBL/GenBank/DDBJ databases">
        <authorList>
            <person name="Babu N.S."/>
            <person name="Beckwith C.J."/>
            <person name="Beseler K.G."/>
            <person name="Brison A."/>
            <person name="Carone J.V."/>
            <person name="Caskin T.P."/>
            <person name="Diamond M."/>
            <person name="Durham M.E."/>
            <person name="Foxe J.M."/>
            <person name="Go M."/>
            <person name="Henderson B.A."/>
            <person name="Jones I.B."/>
            <person name="McGettigan J.A."/>
            <person name="Micheletti S.J."/>
            <person name="Nasrallah M.E."/>
            <person name="Ortiz D."/>
            <person name="Piller C.R."/>
            <person name="Privatt S.R."/>
            <person name="Schneider S.L."/>
            <person name="Sharp S."/>
            <person name="Smith T.C."/>
            <person name="Stanton J.D."/>
            <person name="Ullery H.E."/>
            <person name="Wilson R.J."/>
            <person name="Serrano M.G."/>
            <person name="Buck G."/>
            <person name="Lee V."/>
            <person name="Wang Y."/>
            <person name="Carvalho R."/>
            <person name="Voegtly L."/>
            <person name="Shi R."/>
            <person name="Duckworth R."/>
            <person name="Johnson A."/>
            <person name="Loviza R."/>
            <person name="Walstead R."/>
            <person name="Shah Z."/>
            <person name="Kiflezghi M."/>
            <person name="Wade K."/>
            <person name="Ball S.L."/>
            <person name="Bradley K.W."/>
            <person name="Asai D.J."/>
            <person name="Bowman C.A."/>
            <person name="Russell D.A."/>
            <person name="Pope W.H."/>
            <person name="Jacobs-Sera D."/>
            <person name="Hendrix R.W."/>
            <person name="Hatfull G.F."/>
        </authorList>
    </citation>
    <scope>NUCLEOTIDE SEQUENCE [LARGE SCALE GENOMIC DNA]</scope>
    <source>
        <strain evidence="6 7">DSM 27710</strain>
    </source>
</reference>
<dbReference type="EMBL" id="CP012332">
    <property type="protein sequence ID" value="AKU93080.1"/>
    <property type="molecule type" value="Genomic_DNA"/>
</dbReference>
<dbReference type="InterPro" id="IPR028081">
    <property type="entry name" value="Leu-bd"/>
</dbReference>
<gene>
    <name evidence="6" type="ORF">AKJ08_3467</name>
</gene>
<dbReference type="Gene3D" id="3.40.50.2300">
    <property type="match status" value="2"/>
</dbReference>
<keyword evidence="2" id="KW-0813">Transport</keyword>
<dbReference type="Proteomes" id="UP000055590">
    <property type="component" value="Chromosome"/>
</dbReference>
<dbReference type="PRINTS" id="PR00337">
    <property type="entry name" value="LEUILEVALBP"/>
</dbReference>
<dbReference type="PANTHER" id="PTHR30483">
    <property type="entry name" value="LEUCINE-SPECIFIC-BINDING PROTEIN"/>
    <property type="match status" value="1"/>
</dbReference>
<evidence type="ECO:0000256" key="1">
    <source>
        <dbReference type="ARBA" id="ARBA00010062"/>
    </source>
</evidence>
<protein>
    <submittedName>
        <fullName evidence="6">Branched-chain amino acid ABC transporter, amino acid-binding protein</fullName>
    </submittedName>
</protein>
<dbReference type="OrthoDB" id="9772589at2"/>
<dbReference type="InterPro" id="IPR028082">
    <property type="entry name" value="Peripla_BP_I"/>
</dbReference>
<dbReference type="KEGG" id="vin:AKJ08_3467"/>